<comment type="catalytic activity">
    <reaction evidence="1 6">
        <text>GTP + H2O = 7,8-dihydroneopterin 3'-triphosphate + formate + H(+)</text>
        <dbReference type="Rhea" id="RHEA:17473"/>
        <dbReference type="ChEBI" id="CHEBI:15377"/>
        <dbReference type="ChEBI" id="CHEBI:15378"/>
        <dbReference type="ChEBI" id="CHEBI:15740"/>
        <dbReference type="ChEBI" id="CHEBI:37565"/>
        <dbReference type="ChEBI" id="CHEBI:58462"/>
        <dbReference type="EC" id="3.5.4.16"/>
    </reaction>
</comment>
<dbReference type="GO" id="GO:0006730">
    <property type="term" value="P:one-carbon metabolic process"/>
    <property type="evidence" value="ECO:0007669"/>
    <property type="project" value="UniProtKB-UniRule"/>
</dbReference>
<comment type="pathway">
    <text evidence="2 6">Cofactor biosynthesis; 7,8-dihydroneopterin triphosphate biosynthesis; 7,8-dihydroneopterin triphosphate from GTP: step 1/1.</text>
</comment>
<keyword evidence="3 6" id="KW-0554">One-carbon metabolism</keyword>
<accession>A0AA43UBY4</accession>
<dbReference type="InterPro" id="IPR001474">
    <property type="entry name" value="GTP_CycHdrlase_I"/>
</dbReference>
<dbReference type="EC" id="3.5.4.16" evidence="6"/>
<dbReference type="PANTHER" id="PTHR11109:SF7">
    <property type="entry name" value="GTP CYCLOHYDROLASE 1"/>
    <property type="match status" value="1"/>
</dbReference>
<dbReference type="FunFam" id="1.10.286.10:FF:000001">
    <property type="entry name" value="GTP cyclohydrolase 1"/>
    <property type="match status" value="1"/>
</dbReference>
<feature type="binding site" evidence="6">
    <location>
        <position position="147"/>
    </location>
    <ligand>
        <name>Zn(2+)</name>
        <dbReference type="ChEBI" id="CHEBI:29105"/>
    </ligand>
</feature>
<dbReference type="InterPro" id="IPR043134">
    <property type="entry name" value="GTP-CH-I_N"/>
</dbReference>
<gene>
    <name evidence="6 8" type="primary">folE</name>
    <name evidence="8" type="ORF">Q4F26_02300</name>
</gene>
<comment type="similarity">
    <text evidence="6">Belongs to the GTP cyclohydrolase I family.</text>
</comment>
<dbReference type="NCBIfam" id="TIGR00063">
    <property type="entry name" value="folE"/>
    <property type="match status" value="1"/>
</dbReference>
<dbReference type="FunFam" id="3.30.1130.10:FF:000001">
    <property type="entry name" value="GTP cyclohydrolase 1"/>
    <property type="match status" value="1"/>
</dbReference>
<keyword evidence="4 6" id="KW-0378">Hydrolase</keyword>
<evidence type="ECO:0000259" key="7">
    <source>
        <dbReference type="Pfam" id="PF01227"/>
    </source>
</evidence>
<dbReference type="GO" id="GO:0005737">
    <property type="term" value="C:cytoplasm"/>
    <property type="evidence" value="ECO:0007669"/>
    <property type="project" value="TreeGrafter"/>
</dbReference>
<dbReference type="EMBL" id="JAUNQW010000006">
    <property type="protein sequence ID" value="MDO5457153.1"/>
    <property type="molecule type" value="Genomic_DNA"/>
</dbReference>
<comment type="subunit">
    <text evidence="6">Homopolymer.</text>
</comment>
<dbReference type="Gene3D" id="3.30.1130.10">
    <property type="match status" value="1"/>
</dbReference>
<evidence type="ECO:0000256" key="4">
    <source>
        <dbReference type="ARBA" id="ARBA00022801"/>
    </source>
</evidence>
<keyword evidence="6" id="KW-0479">Metal-binding</keyword>
<sequence length="185" mass="20992">MDKKRIETAMKEIIIAIGEDPEREGLQETPARVARMFEEVFAGLEKDPSIHAKKVFHEDNSEVVLVKDISFTSMCEHHFLPFYGKGHIAYIPRDGRVVGLSKVARILEDISKRPQMQERITNDVADTLMDTLNPQGVMVILEGDHMCMNIRGVKKPGSSTVTKATRGAYKENYELRKEIMDMINS</sequence>
<dbReference type="PROSITE" id="PS00859">
    <property type="entry name" value="GTP_CYCLOHYDROL_1_1"/>
    <property type="match status" value="1"/>
</dbReference>
<dbReference type="GO" id="GO:0046654">
    <property type="term" value="P:tetrahydrofolate biosynthetic process"/>
    <property type="evidence" value="ECO:0007669"/>
    <property type="project" value="UniProtKB-UniRule"/>
</dbReference>
<dbReference type="GO" id="GO:0005525">
    <property type="term" value="F:GTP binding"/>
    <property type="evidence" value="ECO:0007669"/>
    <property type="project" value="UniProtKB-KW"/>
</dbReference>
<dbReference type="Gene3D" id="1.10.286.10">
    <property type="match status" value="1"/>
</dbReference>
<dbReference type="Proteomes" id="UP001171751">
    <property type="component" value="Unassembled WGS sequence"/>
</dbReference>
<proteinExistence type="inferred from homology"/>
<name>A0AA43UBY4_9LACT</name>
<dbReference type="InterPro" id="IPR043133">
    <property type="entry name" value="GTP-CH-I_C/QueF"/>
</dbReference>
<protein>
    <recommendedName>
        <fullName evidence="6">GTP cyclohydrolase 1</fullName>
        <ecNumber evidence="6">3.5.4.16</ecNumber>
    </recommendedName>
    <alternativeName>
        <fullName evidence="6">GTP cyclohydrolase I</fullName>
        <shortName evidence="6">GTP-CH-I</shortName>
    </alternativeName>
</protein>
<dbReference type="PANTHER" id="PTHR11109">
    <property type="entry name" value="GTP CYCLOHYDROLASE I"/>
    <property type="match status" value="1"/>
</dbReference>
<evidence type="ECO:0000313" key="9">
    <source>
        <dbReference type="Proteomes" id="UP001171751"/>
    </source>
</evidence>
<keyword evidence="6" id="KW-0862">Zinc</keyword>
<evidence type="ECO:0000256" key="2">
    <source>
        <dbReference type="ARBA" id="ARBA00005080"/>
    </source>
</evidence>
<feature type="domain" description="GTP cyclohydrolase I" evidence="7">
    <location>
        <begin position="6"/>
        <end position="183"/>
    </location>
</feature>
<keyword evidence="9" id="KW-1185">Reference proteome</keyword>
<comment type="caution">
    <text evidence="8">The sequence shown here is derived from an EMBL/GenBank/DDBJ whole genome shotgun (WGS) entry which is preliminary data.</text>
</comment>
<dbReference type="NCBIfam" id="NF006825">
    <property type="entry name" value="PRK09347.1-2"/>
    <property type="match status" value="1"/>
</dbReference>
<evidence type="ECO:0000256" key="6">
    <source>
        <dbReference type="HAMAP-Rule" id="MF_00223"/>
    </source>
</evidence>
<organism evidence="8 9">
    <name type="scientific">Atopococcus tabaci</name>
    <dbReference type="NCBI Taxonomy" id="269774"/>
    <lineage>
        <taxon>Bacteria</taxon>
        <taxon>Bacillati</taxon>
        <taxon>Bacillota</taxon>
        <taxon>Bacilli</taxon>
        <taxon>Lactobacillales</taxon>
        <taxon>Carnobacteriaceae</taxon>
        <taxon>Atopococcus</taxon>
    </lineage>
</organism>
<dbReference type="GO" id="GO:0003934">
    <property type="term" value="F:GTP cyclohydrolase I activity"/>
    <property type="evidence" value="ECO:0007669"/>
    <property type="project" value="UniProtKB-UniRule"/>
</dbReference>
<evidence type="ECO:0000313" key="8">
    <source>
        <dbReference type="EMBL" id="MDO5457153.1"/>
    </source>
</evidence>
<feature type="binding site" evidence="6">
    <location>
        <position position="78"/>
    </location>
    <ligand>
        <name>Zn(2+)</name>
        <dbReference type="ChEBI" id="CHEBI:29105"/>
    </ligand>
</feature>
<dbReference type="InterPro" id="IPR018234">
    <property type="entry name" value="GTP_CycHdrlase_I_CS"/>
</dbReference>
<dbReference type="GO" id="GO:0008270">
    <property type="term" value="F:zinc ion binding"/>
    <property type="evidence" value="ECO:0007669"/>
    <property type="project" value="UniProtKB-UniRule"/>
</dbReference>
<feature type="binding site" evidence="6">
    <location>
        <position position="75"/>
    </location>
    <ligand>
        <name>Zn(2+)</name>
        <dbReference type="ChEBI" id="CHEBI:29105"/>
    </ligand>
</feature>
<dbReference type="AlphaFoldDB" id="A0AA43UBY4"/>
<dbReference type="Pfam" id="PF01227">
    <property type="entry name" value="GTP_cyclohydroI"/>
    <property type="match status" value="1"/>
</dbReference>
<dbReference type="InterPro" id="IPR020602">
    <property type="entry name" value="GTP_CycHdrlase_I_dom"/>
</dbReference>
<keyword evidence="5 6" id="KW-0342">GTP-binding</keyword>
<dbReference type="HAMAP" id="MF_00223">
    <property type="entry name" value="FolE"/>
    <property type="match status" value="1"/>
</dbReference>
<dbReference type="NCBIfam" id="NF006826">
    <property type="entry name" value="PRK09347.1-3"/>
    <property type="match status" value="1"/>
</dbReference>
<dbReference type="GO" id="GO:0006729">
    <property type="term" value="P:tetrahydrobiopterin biosynthetic process"/>
    <property type="evidence" value="ECO:0007669"/>
    <property type="project" value="TreeGrafter"/>
</dbReference>
<reference evidence="8" key="1">
    <citation type="submission" date="2023-07" db="EMBL/GenBank/DDBJ databases">
        <title>Between Cages and Wild: Unraveling the Impact of Captivity on Animal Microbiomes and Antimicrobial Resistance.</title>
        <authorList>
            <person name="Schmartz G.P."/>
            <person name="Rehner J."/>
            <person name="Schuff M.J."/>
            <person name="Becker S.L."/>
            <person name="Kravczyk M."/>
            <person name="Gurevich A."/>
            <person name="Francke R."/>
            <person name="Mueller R."/>
            <person name="Keller V."/>
            <person name="Keller A."/>
        </authorList>
    </citation>
    <scope>NUCLEOTIDE SEQUENCE</scope>
    <source>
        <strain evidence="8">S39M_St_73</strain>
    </source>
</reference>
<evidence type="ECO:0000256" key="3">
    <source>
        <dbReference type="ARBA" id="ARBA00022563"/>
    </source>
</evidence>
<dbReference type="SUPFAM" id="SSF55620">
    <property type="entry name" value="Tetrahydrobiopterin biosynthesis enzymes-like"/>
    <property type="match status" value="1"/>
</dbReference>
<evidence type="ECO:0000256" key="5">
    <source>
        <dbReference type="ARBA" id="ARBA00023134"/>
    </source>
</evidence>
<evidence type="ECO:0000256" key="1">
    <source>
        <dbReference type="ARBA" id="ARBA00001052"/>
    </source>
</evidence>
<dbReference type="PROSITE" id="PS00860">
    <property type="entry name" value="GTP_CYCLOHYDROL_1_2"/>
    <property type="match status" value="1"/>
</dbReference>
<keyword evidence="6" id="KW-0547">Nucleotide-binding</keyword>